<evidence type="ECO:0000256" key="4">
    <source>
        <dbReference type="ARBA" id="ARBA00022827"/>
    </source>
</evidence>
<keyword evidence="8" id="KW-1185">Reference proteome</keyword>
<comment type="cofactor">
    <cofactor evidence="1">
        <name>FAD</name>
        <dbReference type="ChEBI" id="CHEBI:57692"/>
    </cofactor>
</comment>
<dbReference type="SUPFAM" id="SSF51905">
    <property type="entry name" value="FAD/NAD(P)-binding domain"/>
    <property type="match status" value="1"/>
</dbReference>
<sequence>MNNNTSPETATHTNVMIVGAGLSGIGAAVHLQKSCPDRDYMLIERREAIGGTWDLFRYPGIRSDSDMHTLGYNFKPWKAEKAIADGPAIWDYVNETADEHGIRDQVRFGHKLVSASWSSESATWLLTVDAGGETVYFTSHFLLMCSGYYNYDAGHQPEFDRRENFKGTWVHPQFWPEQLDYTGKKVVVIGSGATAMTLVPNMATTAEKVTMVQRSPTYVVSRPSVDKFANFLRAMLPASWAYGLVRFRNTVWQQLIYNQTRTNPERVTQTLLDDVEKAVGDVLDVKKHFTPTYNPWDQRLCLVPDDDLFTALRSGKADVVTDTISHIDETGLVTGSGEHVEADIIVSATGIELLNLGGADFIVDGKSINFADEWTYKGVMCSNIPNMVQTFGYINASWTLRADLTAEWVCRVLNHMDEFGYDQATPRIPEILARTMEKRYWIHDFSAGYMQRMLPKMPRQGTQMPWVNPQNYRKDKKMFRGSSIADGALIFTSREVGGESLRAAG</sequence>
<dbReference type="Gene3D" id="3.50.50.60">
    <property type="entry name" value="FAD/NAD(P)-binding domain"/>
    <property type="match status" value="3"/>
</dbReference>
<dbReference type="Pfam" id="PF13450">
    <property type="entry name" value="NAD_binding_8"/>
    <property type="match status" value="1"/>
</dbReference>
<evidence type="ECO:0000256" key="6">
    <source>
        <dbReference type="ARBA" id="ARBA00023033"/>
    </source>
</evidence>
<reference evidence="7 8" key="1">
    <citation type="submission" date="2019-02" db="EMBL/GenBank/DDBJ databases">
        <title>Halieaceae_genomes.</title>
        <authorList>
            <person name="Li S.-H."/>
        </authorList>
    </citation>
    <scope>NUCLEOTIDE SEQUENCE [LARGE SCALE GENOMIC DNA]</scope>
    <source>
        <strain evidence="7 8">JH123</strain>
    </source>
</reference>
<dbReference type="RefSeq" id="WP_279242021.1">
    <property type="nucleotide sequence ID" value="NZ_CP036501.1"/>
</dbReference>
<dbReference type="InterPro" id="IPR020946">
    <property type="entry name" value="Flavin_mOase-like"/>
</dbReference>
<keyword evidence="6" id="KW-0503">Monooxygenase</keyword>
<gene>
    <name evidence="7" type="ORF">E0F26_00155</name>
</gene>
<dbReference type="PANTHER" id="PTHR43872">
    <property type="entry name" value="MONOOXYGENASE, PUTATIVE (AFU_ORTHOLOGUE AFUA_8G02570)-RELATED"/>
    <property type="match status" value="1"/>
</dbReference>
<evidence type="ECO:0000256" key="1">
    <source>
        <dbReference type="ARBA" id="ARBA00001974"/>
    </source>
</evidence>
<protein>
    <submittedName>
        <fullName evidence="7">NAD(P)/FAD-dependent oxidoreductase</fullName>
    </submittedName>
</protein>
<dbReference type="PANTHER" id="PTHR43872:SF1">
    <property type="entry name" value="MONOOXYGENASE, PUTATIVE (AFU_ORTHOLOGUE AFUA_8G02570)-RELATED"/>
    <property type="match status" value="1"/>
</dbReference>
<dbReference type="InterPro" id="IPR051820">
    <property type="entry name" value="FAD-binding_MO"/>
</dbReference>
<name>A0ABY6Q3N9_9GAMM</name>
<dbReference type="Pfam" id="PF00743">
    <property type="entry name" value="FMO-like"/>
    <property type="match status" value="1"/>
</dbReference>
<accession>A0ABY6Q3N9</accession>
<evidence type="ECO:0000256" key="5">
    <source>
        <dbReference type="ARBA" id="ARBA00023002"/>
    </source>
</evidence>
<dbReference type="EMBL" id="CP036501">
    <property type="protein sequence ID" value="UZP73241.1"/>
    <property type="molecule type" value="Genomic_DNA"/>
</dbReference>
<evidence type="ECO:0000256" key="3">
    <source>
        <dbReference type="ARBA" id="ARBA00022630"/>
    </source>
</evidence>
<dbReference type="InterPro" id="IPR036188">
    <property type="entry name" value="FAD/NAD-bd_sf"/>
</dbReference>
<proteinExistence type="inferred from homology"/>
<keyword evidence="3" id="KW-0285">Flavoprotein</keyword>
<organism evidence="7 8">
    <name type="scientific">Candidatus Paraluminiphilus aquimaris</name>
    <dbReference type="NCBI Taxonomy" id="2518994"/>
    <lineage>
        <taxon>Bacteria</taxon>
        <taxon>Pseudomonadati</taxon>
        <taxon>Pseudomonadota</taxon>
        <taxon>Gammaproteobacteria</taxon>
        <taxon>Cellvibrionales</taxon>
        <taxon>Halieaceae</taxon>
        <taxon>Candidatus Paraluminiphilus</taxon>
    </lineage>
</organism>
<evidence type="ECO:0000313" key="7">
    <source>
        <dbReference type="EMBL" id="UZP73241.1"/>
    </source>
</evidence>
<evidence type="ECO:0000256" key="2">
    <source>
        <dbReference type="ARBA" id="ARBA00010139"/>
    </source>
</evidence>
<dbReference type="Proteomes" id="UP001317963">
    <property type="component" value="Chromosome"/>
</dbReference>
<evidence type="ECO:0000313" key="8">
    <source>
        <dbReference type="Proteomes" id="UP001317963"/>
    </source>
</evidence>
<keyword evidence="4" id="KW-0274">FAD</keyword>
<comment type="similarity">
    <text evidence="2">Belongs to the FAD-binding monooxygenase family.</text>
</comment>
<keyword evidence="5" id="KW-0560">Oxidoreductase</keyword>